<comment type="subcellular location">
    <subcellularLocation>
        <location evidence="1">Cell membrane</location>
        <topology evidence="1">Multi-pass membrane protein</topology>
    </subcellularLocation>
</comment>
<dbReference type="PANTHER" id="PTHR33281">
    <property type="entry name" value="UPF0187 PROTEIN YNEE"/>
    <property type="match status" value="1"/>
</dbReference>
<accession>A0A2V0P1D5</accession>
<feature type="transmembrane region" description="Helical" evidence="9">
    <location>
        <begin position="367"/>
        <end position="385"/>
    </location>
</feature>
<evidence type="ECO:0000256" key="2">
    <source>
        <dbReference type="ARBA" id="ARBA00022448"/>
    </source>
</evidence>
<evidence type="ECO:0000256" key="7">
    <source>
        <dbReference type="ARBA" id="ARBA00023136"/>
    </source>
</evidence>
<organism evidence="10 11">
    <name type="scientific">Raphidocelis subcapitata</name>
    <dbReference type="NCBI Taxonomy" id="307507"/>
    <lineage>
        <taxon>Eukaryota</taxon>
        <taxon>Viridiplantae</taxon>
        <taxon>Chlorophyta</taxon>
        <taxon>core chlorophytes</taxon>
        <taxon>Chlorophyceae</taxon>
        <taxon>CS clade</taxon>
        <taxon>Sphaeropleales</taxon>
        <taxon>Selenastraceae</taxon>
        <taxon>Raphidocelis</taxon>
    </lineage>
</organism>
<name>A0A2V0P1D5_9CHLO</name>
<comment type="caution">
    <text evidence="10">The sequence shown here is derived from an EMBL/GenBank/DDBJ whole genome shotgun (WGS) entry which is preliminary data.</text>
</comment>
<evidence type="ECO:0000256" key="1">
    <source>
        <dbReference type="ARBA" id="ARBA00004651"/>
    </source>
</evidence>
<dbReference type="PANTHER" id="PTHR33281:SF19">
    <property type="entry name" value="VOLTAGE-DEPENDENT ANION CHANNEL-FORMING PROTEIN YNEE"/>
    <property type="match status" value="1"/>
</dbReference>
<dbReference type="Pfam" id="PF25539">
    <property type="entry name" value="Bestrophin_2"/>
    <property type="match status" value="1"/>
</dbReference>
<keyword evidence="5 9" id="KW-1133">Transmembrane helix</keyword>
<evidence type="ECO:0000256" key="9">
    <source>
        <dbReference type="SAM" id="Phobius"/>
    </source>
</evidence>
<keyword evidence="11" id="KW-1185">Reference proteome</keyword>
<evidence type="ECO:0000313" key="10">
    <source>
        <dbReference type="EMBL" id="GBF91007.1"/>
    </source>
</evidence>
<dbReference type="OrthoDB" id="539834at2759"/>
<feature type="compositionally biased region" description="Gly residues" evidence="8">
    <location>
        <begin position="494"/>
        <end position="503"/>
    </location>
</feature>
<reference evidence="10 11" key="1">
    <citation type="journal article" date="2018" name="Sci. Rep.">
        <title>Raphidocelis subcapitata (=Pseudokirchneriella subcapitata) provides an insight into genome evolution and environmental adaptations in the Sphaeropleales.</title>
        <authorList>
            <person name="Suzuki S."/>
            <person name="Yamaguchi H."/>
            <person name="Nakajima N."/>
            <person name="Kawachi M."/>
        </authorList>
    </citation>
    <scope>NUCLEOTIDE SEQUENCE [LARGE SCALE GENOMIC DNA]</scope>
    <source>
        <strain evidence="10 11">NIES-35</strain>
    </source>
</reference>
<dbReference type="STRING" id="307507.A0A2V0P1D5"/>
<protein>
    <submittedName>
        <fullName evidence="10">Uncharacterized protein</fullName>
    </submittedName>
</protein>
<evidence type="ECO:0000313" key="11">
    <source>
        <dbReference type="Proteomes" id="UP000247498"/>
    </source>
</evidence>
<keyword evidence="3" id="KW-1003">Cell membrane</keyword>
<sequence length="520" mass="57974">MVDVVAAASALAPAAVRADISLGPGPGPVARPSLGVATPRLGTPHRVSCQMLPDLPDEVIRLRLDNRGDPWWRPERPLLRNLLALPRRFYMQLFHYSRPDTHHKVMRAAEWQHIHSEWRYLHSLFVYVGRPTQILWKVKVPLALNMVVAALIIVNEEAVADKLFAQVPTFAHEAVIQMIGLTTFILALLLTLRLNRTYERWWDGWRAFRRVGDCATALTQQATVYCSDDAALQADIARWSVLWCYSLTQFCSGAACLDPLARRLLTVPEAAIYDAAPNKFNLVELKLRRLIARMKLPTDQAISVDGYFREGFQNVRVCSTIKQTALPYALTLMCTGFIEIALMILPIGFIGRHYHRLSPNLTLHQRISGVVLLLGLYVVTNLLLLGADQVACQLEDPFRVLPLDDRTECVVDLIRRTFDEAQDLAELEAVAEDVSAGNQQWGELSRAQTLKTLDNICLSVQPMHKSESWAHISDEIVMRRSSEVGGRLSTVTSAGGGAAGGGRSLPLTPKLSPKDFDLPV</sequence>
<keyword evidence="4 9" id="KW-0812">Transmembrane</keyword>
<evidence type="ECO:0000256" key="6">
    <source>
        <dbReference type="ARBA" id="ARBA00023065"/>
    </source>
</evidence>
<dbReference type="InterPro" id="IPR044669">
    <property type="entry name" value="YneE/VCCN1/2-like"/>
</dbReference>
<evidence type="ECO:0000256" key="8">
    <source>
        <dbReference type="SAM" id="MobiDB-lite"/>
    </source>
</evidence>
<feature type="transmembrane region" description="Helical" evidence="9">
    <location>
        <begin position="174"/>
        <end position="192"/>
    </location>
</feature>
<dbReference type="GO" id="GO:0005886">
    <property type="term" value="C:plasma membrane"/>
    <property type="evidence" value="ECO:0007669"/>
    <property type="project" value="UniProtKB-SubCell"/>
</dbReference>
<evidence type="ECO:0000256" key="5">
    <source>
        <dbReference type="ARBA" id="ARBA00022989"/>
    </source>
</evidence>
<proteinExistence type="predicted"/>
<feature type="transmembrane region" description="Helical" evidence="9">
    <location>
        <begin position="325"/>
        <end position="347"/>
    </location>
</feature>
<dbReference type="Proteomes" id="UP000247498">
    <property type="component" value="Unassembled WGS sequence"/>
</dbReference>
<keyword evidence="7 9" id="KW-0472">Membrane</keyword>
<evidence type="ECO:0000256" key="4">
    <source>
        <dbReference type="ARBA" id="ARBA00022692"/>
    </source>
</evidence>
<keyword evidence="2" id="KW-0813">Transport</keyword>
<dbReference type="AlphaFoldDB" id="A0A2V0P1D5"/>
<feature type="region of interest" description="Disordered" evidence="8">
    <location>
        <begin position="487"/>
        <end position="520"/>
    </location>
</feature>
<keyword evidence="6" id="KW-0406">Ion transport</keyword>
<dbReference type="InParanoid" id="A0A2V0P1D5"/>
<dbReference type="EMBL" id="BDRX01000021">
    <property type="protein sequence ID" value="GBF91007.1"/>
    <property type="molecule type" value="Genomic_DNA"/>
</dbReference>
<dbReference type="GO" id="GO:0005254">
    <property type="term" value="F:chloride channel activity"/>
    <property type="evidence" value="ECO:0007669"/>
    <property type="project" value="InterPro"/>
</dbReference>
<gene>
    <name evidence="10" type="ORF">Rsub_03862</name>
</gene>
<evidence type="ECO:0000256" key="3">
    <source>
        <dbReference type="ARBA" id="ARBA00022475"/>
    </source>
</evidence>